<name>A0ABP0I0X2_9DINO</name>
<dbReference type="PRINTS" id="PR00625">
    <property type="entry name" value="JDOMAIN"/>
</dbReference>
<dbReference type="PANTHER" id="PTHR43948">
    <property type="entry name" value="DNAJ HOMOLOG SUBFAMILY B"/>
    <property type="match status" value="1"/>
</dbReference>
<proteinExistence type="predicted"/>
<dbReference type="PROSITE" id="PS50076">
    <property type="entry name" value="DNAJ_2"/>
    <property type="match status" value="1"/>
</dbReference>
<dbReference type="EMBL" id="CAXAMM010002459">
    <property type="protein sequence ID" value="CAK8996253.1"/>
    <property type="molecule type" value="Genomic_DNA"/>
</dbReference>
<gene>
    <name evidence="1" type="ORF">SCF082_LOCUS4707</name>
</gene>
<dbReference type="SMART" id="SM00271">
    <property type="entry name" value="DnaJ"/>
    <property type="match status" value="1"/>
</dbReference>
<dbReference type="SUPFAM" id="SSF46565">
    <property type="entry name" value="Chaperone J-domain"/>
    <property type="match status" value="1"/>
</dbReference>
<sequence length="401" mass="45258">MPKSYYELLDISRDATAAEIHRAYKKKALQHHPDKNPGQVAEATELFKAIGEAYLCLRDPAKRAAYDYDLDNKSTWSTSWSSPQESDDGFTFTMAKDLFRETFGDEFTNRLERVASETSAAVAQHVTPHIHAAMEALGGVSERCSQSEPVRSAVSAGLNSLANEAEAEEMRLEREVSARHRELLAVEKEQKEQEAVRKVESKRLADLEVESSRGAVSGTLLALSVLAGVALRGWLRHTHTAYWAVAWVPYPLLSALPMALAATLVSFTRCSRLWMLLLIAGSLVEVTQVLQVSWFLLILLAVLIVRCVYQWWRMLQMWQKHQSWRHQDERDAVHLAAEWRRANHAYKGAQRMLEEAKCKADKARAEVESVQRDGASLAYAARAGIHFIGKLMRRSNERALE</sequence>
<reference evidence="1 2" key="1">
    <citation type="submission" date="2024-02" db="EMBL/GenBank/DDBJ databases">
        <authorList>
            <person name="Chen Y."/>
            <person name="Shah S."/>
            <person name="Dougan E. K."/>
            <person name="Thang M."/>
            <person name="Chan C."/>
        </authorList>
    </citation>
    <scope>NUCLEOTIDE SEQUENCE [LARGE SCALE GENOMIC DNA]</scope>
</reference>
<evidence type="ECO:0000313" key="1">
    <source>
        <dbReference type="EMBL" id="CAK8996253.1"/>
    </source>
</evidence>
<accession>A0ABP0I0X2</accession>
<dbReference type="Proteomes" id="UP001642464">
    <property type="component" value="Unassembled WGS sequence"/>
</dbReference>
<dbReference type="InterPro" id="IPR001623">
    <property type="entry name" value="DnaJ_domain"/>
</dbReference>
<organism evidence="1 2">
    <name type="scientific">Durusdinium trenchii</name>
    <dbReference type="NCBI Taxonomy" id="1381693"/>
    <lineage>
        <taxon>Eukaryota</taxon>
        <taxon>Sar</taxon>
        <taxon>Alveolata</taxon>
        <taxon>Dinophyceae</taxon>
        <taxon>Suessiales</taxon>
        <taxon>Symbiodiniaceae</taxon>
        <taxon>Durusdinium</taxon>
    </lineage>
</organism>
<protein>
    <submittedName>
        <fullName evidence="1">DnaJ homolog subfamily B member 2 (DnaJ homolog subfamily B member 10) (MDj8)</fullName>
    </submittedName>
</protein>
<dbReference type="Pfam" id="PF00226">
    <property type="entry name" value="DnaJ"/>
    <property type="match status" value="1"/>
</dbReference>
<evidence type="ECO:0000313" key="2">
    <source>
        <dbReference type="Proteomes" id="UP001642464"/>
    </source>
</evidence>
<dbReference type="InterPro" id="IPR036869">
    <property type="entry name" value="J_dom_sf"/>
</dbReference>
<keyword evidence="2" id="KW-1185">Reference proteome</keyword>
<dbReference type="CDD" id="cd06257">
    <property type="entry name" value="DnaJ"/>
    <property type="match status" value="1"/>
</dbReference>
<dbReference type="PANTHER" id="PTHR43948:SF10">
    <property type="entry name" value="MRJ, ISOFORM E"/>
    <property type="match status" value="1"/>
</dbReference>
<comment type="caution">
    <text evidence="1">The sequence shown here is derived from an EMBL/GenBank/DDBJ whole genome shotgun (WGS) entry which is preliminary data.</text>
</comment>
<dbReference type="Gene3D" id="1.10.287.110">
    <property type="entry name" value="DnaJ domain"/>
    <property type="match status" value="1"/>
</dbReference>